<dbReference type="EMBL" id="CP030850">
    <property type="protein sequence ID" value="AXE21153.1"/>
    <property type="molecule type" value="Genomic_DNA"/>
</dbReference>
<protein>
    <submittedName>
        <fullName evidence="1">Uncharacterized protein</fullName>
    </submittedName>
</protein>
<gene>
    <name evidence="1" type="ORF">DR864_27165</name>
</gene>
<reference evidence="1 2" key="1">
    <citation type="submission" date="2018-07" db="EMBL/GenBank/DDBJ databases">
        <title>Genome sequencing of Runella.</title>
        <authorList>
            <person name="Baek M.-G."/>
            <person name="Yi H."/>
        </authorList>
    </citation>
    <scope>NUCLEOTIDE SEQUENCE [LARGE SCALE GENOMIC DNA]</scope>
    <source>
        <strain evidence="1 2">HYN0085</strain>
    </source>
</reference>
<sequence length="90" mass="10346">MDIHSEIQAALAESRAARQEAENYLILNGETVNLAEWVTAKEYARRFDIESTNVVTNWIRRGVIPPENVRIIHELNDIRLIKAIPYKESA</sequence>
<keyword evidence="2" id="KW-1185">Reference proteome</keyword>
<dbReference type="Proteomes" id="UP000251993">
    <property type="component" value="Chromosome"/>
</dbReference>
<accession>A0A344TR82</accession>
<dbReference type="AlphaFoldDB" id="A0A344TR82"/>
<organism evidence="1 2">
    <name type="scientific">Runella rosea</name>
    <dbReference type="NCBI Taxonomy" id="2259595"/>
    <lineage>
        <taxon>Bacteria</taxon>
        <taxon>Pseudomonadati</taxon>
        <taxon>Bacteroidota</taxon>
        <taxon>Cytophagia</taxon>
        <taxon>Cytophagales</taxon>
        <taxon>Spirosomataceae</taxon>
        <taxon>Runella</taxon>
    </lineage>
</organism>
<name>A0A344TR82_9BACT</name>
<proteinExistence type="predicted"/>
<evidence type="ECO:0000313" key="1">
    <source>
        <dbReference type="EMBL" id="AXE21153.1"/>
    </source>
</evidence>
<evidence type="ECO:0000313" key="2">
    <source>
        <dbReference type="Proteomes" id="UP000251993"/>
    </source>
</evidence>
<dbReference type="KEGG" id="run:DR864_27165"/>
<dbReference type="RefSeq" id="WP_114069914.1">
    <property type="nucleotide sequence ID" value="NZ_CP030850.1"/>
</dbReference>
<dbReference type="OrthoDB" id="964185at2"/>